<accession>A0ABD1IU03</accession>
<reference evidence="9 10" key="1">
    <citation type="submission" date="2024-09" db="EMBL/GenBank/DDBJ databases">
        <title>A chromosome-level genome assembly of Gray's grenadier anchovy, Coilia grayii.</title>
        <authorList>
            <person name="Fu Z."/>
        </authorList>
    </citation>
    <scope>NUCLEOTIDE SEQUENCE [LARGE SCALE GENOMIC DNA]</scope>
    <source>
        <strain evidence="9">G4</strain>
        <tissue evidence="9">Muscle</tissue>
    </source>
</reference>
<dbReference type="SUPFAM" id="SSF50729">
    <property type="entry name" value="PH domain-like"/>
    <property type="match status" value="1"/>
</dbReference>
<feature type="region of interest" description="Disordered" evidence="7">
    <location>
        <begin position="216"/>
        <end position="242"/>
    </location>
</feature>
<dbReference type="InterPro" id="IPR011993">
    <property type="entry name" value="PH-like_dom_sf"/>
</dbReference>
<dbReference type="Pfam" id="PF08416">
    <property type="entry name" value="PTB"/>
    <property type="match status" value="1"/>
</dbReference>
<evidence type="ECO:0000259" key="8">
    <source>
        <dbReference type="PROSITE" id="PS50002"/>
    </source>
</evidence>
<dbReference type="CDD" id="cd09540">
    <property type="entry name" value="SAM_EPS8-like"/>
    <property type="match status" value="1"/>
</dbReference>
<dbReference type="FunFam" id="1.10.150.50:FF:000023">
    <property type="entry name" value="Epidermal growth factor receptor kinase substrate 8"/>
    <property type="match status" value="1"/>
</dbReference>
<dbReference type="GO" id="GO:0005737">
    <property type="term" value="C:cytoplasm"/>
    <property type="evidence" value="ECO:0007669"/>
    <property type="project" value="UniProtKB-SubCell"/>
</dbReference>
<evidence type="ECO:0000256" key="6">
    <source>
        <dbReference type="PROSITE-ProRule" id="PRU00192"/>
    </source>
</evidence>
<comment type="subcellular location">
    <subcellularLocation>
        <location evidence="1">Cytoplasm</location>
    </subcellularLocation>
</comment>
<protein>
    <recommendedName>
        <fullName evidence="8">SH3 domain-containing protein</fullName>
    </recommendedName>
</protein>
<dbReference type="Gene3D" id="2.30.29.30">
    <property type="entry name" value="Pleckstrin-homology domain (PH domain)/Phosphotyrosine-binding domain (PTB)"/>
    <property type="match status" value="1"/>
</dbReference>
<evidence type="ECO:0000313" key="9">
    <source>
        <dbReference type="EMBL" id="KAL2078464.1"/>
    </source>
</evidence>
<keyword evidence="5" id="KW-0597">Phosphoprotein</keyword>
<dbReference type="SMART" id="SM00326">
    <property type="entry name" value="SH3"/>
    <property type="match status" value="1"/>
</dbReference>
<evidence type="ECO:0000256" key="7">
    <source>
        <dbReference type="SAM" id="MobiDB-lite"/>
    </source>
</evidence>
<evidence type="ECO:0000256" key="3">
    <source>
        <dbReference type="ARBA" id="ARBA00022443"/>
    </source>
</evidence>
<sequence>MGEGLRYLINHLVTFCLQEGEVASVEEARSRFSLLARSHRLWSQEMLLDIHPHALLLRDKENQELLEQYPLSSVHRCECVSTEKEYPSLLLLVCQASPQRQPEVQFFNCSTVKAERVRNDIIRAVSQHNAGLKRQRPEDVRTDMDIHGIPSPPYIQAPNPPPANPPPYPGIRANGVINGQPDKSFLRAQREVDILNHCFDDMEAFMGKLQQSAEAQSILDQRSKKKKKNRKKSTEDDLLTARAKPPPEEEFIDIFQKFKYCFSLLARLKAAITNPTSEELIHHVFKPLDMIVKTTGGPALAASVVSPALTTGAVTLLQQHVTPEEGQLWTSLGPNWTQPRSELRGPIAPYTPVFLDGWKPEGPDDPVETQHRQETEHEQQQQQLAQTMVSPNDEMDGAIPTEERLYCVSYDFVARNSSEISVLQGETIEVIEASKRWWKVRNRFNEVGFVPFNILEPVSHIESPTNKAPKAPVPPPMPKTFSYAPPTPPTLHVDPSAPQRPRSIALPQHIPSDTDSDKVMQVNDELLQRLTNGKSALSRPLVIPRSSETLLPLDYHSPPAQVVAWLRGKGFSEPTVECLGVLNGAQLFSLNKEELRAVVPHEGARVYSQITVQKSLLEDERRATELEAVMERQKMKVDLELESGTLTL</sequence>
<dbReference type="EMBL" id="JBHFQA010000023">
    <property type="protein sequence ID" value="KAL2078464.1"/>
    <property type="molecule type" value="Genomic_DNA"/>
</dbReference>
<keyword evidence="3 6" id="KW-0728">SH3 domain</keyword>
<dbReference type="Pfam" id="PF00018">
    <property type="entry name" value="SH3_1"/>
    <property type="match status" value="1"/>
</dbReference>
<dbReference type="Gene3D" id="1.10.150.50">
    <property type="entry name" value="Transcription Factor, Ets-1"/>
    <property type="match status" value="1"/>
</dbReference>
<evidence type="ECO:0000256" key="5">
    <source>
        <dbReference type="ARBA" id="ARBA00022553"/>
    </source>
</evidence>
<dbReference type="InterPro" id="IPR039801">
    <property type="entry name" value="EPS8-like"/>
</dbReference>
<dbReference type="InterPro" id="IPR001452">
    <property type="entry name" value="SH3_domain"/>
</dbReference>
<evidence type="ECO:0000256" key="4">
    <source>
        <dbReference type="ARBA" id="ARBA00022490"/>
    </source>
</evidence>
<name>A0ABD1IU03_9TELE</name>
<evidence type="ECO:0000256" key="1">
    <source>
        <dbReference type="ARBA" id="ARBA00004496"/>
    </source>
</evidence>
<dbReference type="PROSITE" id="PS50002">
    <property type="entry name" value="SH3"/>
    <property type="match status" value="1"/>
</dbReference>
<dbReference type="SUPFAM" id="SSF50044">
    <property type="entry name" value="SH3-domain"/>
    <property type="match status" value="1"/>
</dbReference>
<evidence type="ECO:0000313" key="10">
    <source>
        <dbReference type="Proteomes" id="UP001591681"/>
    </source>
</evidence>
<dbReference type="AlphaFoldDB" id="A0ABD1IU03"/>
<organism evidence="9 10">
    <name type="scientific">Coilia grayii</name>
    <name type="common">Gray's grenadier anchovy</name>
    <dbReference type="NCBI Taxonomy" id="363190"/>
    <lineage>
        <taxon>Eukaryota</taxon>
        <taxon>Metazoa</taxon>
        <taxon>Chordata</taxon>
        <taxon>Craniata</taxon>
        <taxon>Vertebrata</taxon>
        <taxon>Euteleostomi</taxon>
        <taxon>Actinopterygii</taxon>
        <taxon>Neopterygii</taxon>
        <taxon>Teleostei</taxon>
        <taxon>Clupei</taxon>
        <taxon>Clupeiformes</taxon>
        <taxon>Clupeoidei</taxon>
        <taxon>Engraulidae</taxon>
        <taxon>Coilinae</taxon>
        <taxon>Coilia</taxon>
    </lineage>
</organism>
<evidence type="ECO:0000256" key="2">
    <source>
        <dbReference type="ARBA" id="ARBA00006197"/>
    </source>
</evidence>
<dbReference type="InterPro" id="IPR036028">
    <property type="entry name" value="SH3-like_dom_sf"/>
</dbReference>
<dbReference type="SUPFAM" id="SSF47769">
    <property type="entry name" value="SAM/Pointed domain"/>
    <property type="match status" value="1"/>
</dbReference>
<comment type="caution">
    <text evidence="9">The sequence shown here is derived from an EMBL/GenBank/DDBJ whole genome shotgun (WGS) entry which is preliminary data.</text>
</comment>
<dbReference type="InterPro" id="IPR041418">
    <property type="entry name" value="SAM_3"/>
</dbReference>
<comment type="similarity">
    <text evidence="2">Belongs to the EPS8 family.</text>
</comment>
<dbReference type="PANTHER" id="PTHR12287">
    <property type="entry name" value="EPIDERMAL GROWTH FACTOR RECEPTOR KINASE SUBSTRATE EPS8-RELATED PROTEIN"/>
    <property type="match status" value="1"/>
</dbReference>
<feature type="compositionally biased region" description="Basic and acidic residues" evidence="7">
    <location>
        <begin position="358"/>
        <end position="379"/>
    </location>
</feature>
<dbReference type="InterPro" id="IPR013625">
    <property type="entry name" value="PTB"/>
</dbReference>
<dbReference type="InterPro" id="IPR033928">
    <property type="entry name" value="EPS8_PTB"/>
</dbReference>
<dbReference type="Pfam" id="PF22975">
    <property type="entry name" value="EPS8_2nd"/>
    <property type="match status" value="1"/>
</dbReference>
<dbReference type="Gene3D" id="2.30.30.40">
    <property type="entry name" value="SH3 Domains"/>
    <property type="match status" value="1"/>
</dbReference>
<feature type="domain" description="SH3" evidence="8">
    <location>
        <begin position="401"/>
        <end position="460"/>
    </location>
</feature>
<dbReference type="CDD" id="cd01210">
    <property type="entry name" value="PTB_EPS8"/>
    <property type="match status" value="1"/>
</dbReference>
<dbReference type="Pfam" id="PF18016">
    <property type="entry name" value="SAM_3"/>
    <property type="match status" value="1"/>
</dbReference>
<keyword evidence="4" id="KW-0963">Cytoplasm</keyword>
<dbReference type="Proteomes" id="UP001591681">
    <property type="component" value="Unassembled WGS sequence"/>
</dbReference>
<dbReference type="InterPro" id="IPR055093">
    <property type="entry name" value="EPS8_2nd"/>
</dbReference>
<feature type="region of interest" description="Disordered" evidence="7">
    <location>
        <begin position="358"/>
        <end position="385"/>
    </location>
</feature>
<gene>
    <name evidence="9" type="ORF">ACEWY4_026149</name>
</gene>
<keyword evidence="10" id="KW-1185">Reference proteome</keyword>
<dbReference type="PANTHER" id="PTHR12287:SF24">
    <property type="entry name" value="EPIDERMAL GROWTH FACTOR RECEPTOR KINASE SUBSTRATE 8-LIKE PROTEIN 1 ISOFORM X1"/>
    <property type="match status" value="1"/>
</dbReference>
<proteinExistence type="inferred from homology"/>
<dbReference type="InterPro" id="IPR013761">
    <property type="entry name" value="SAM/pointed_sf"/>
</dbReference>